<gene>
    <name evidence="2" type="ORF">SAMN05444274_102533</name>
</gene>
<evidence type="ECO:0000256" key="1">
    <source>
        <dbReference type="SAM" id="Phobius"/>
    </source>
</evidence>
<name>A0A1M4WRD2_9BACT</name>
<keyword evidence="1" id="KW-1133">Transmembrane helix</keyword>
<proteinExistence type="predicted"/>
<dbReference type="AlphaFoldDB" id="A0A1M4WRD2"/>
<reference evidence="2 3" key="1">
    <citation type="submission" date="2016-11" db="EMBL/GenBank/DDBJ databases">
        <authorList>
            <person name="Jaros S."/>
            <person name="Januszkiewicz K."/>
            <person name="Wedrychowicz H."/>
        </authorList>
    </citation>
    <scope>NUCLEOTIDE SEQUENCE [LARGE SCALE GENOMIC DNA]</scope>
    <source>
        <strain evidence="2 3">DSM 26910</strain>
    </source>
</reference>
<dbReference type="STRING" id="1484053.SAMN05444274_102533"/>
<sequence>MPGNWKFPVLGGYFGGYCVRFHVACVYFLSLCWYFRVLCSYFHLLSEYFGALSEYFGALSRHFHALSRCFCAAGSCFRLITVGCAHLLRFHSSFFLTNFFGRVCSKQKTGIFYRSAKLPASACFYPAEPTGIFLSKSGIEHQFVDFFGGCQRKFIEVTSYFGLLCRKRLYRN</sequence>
<dbReference type="Proteomes" id="UP000184164">
    <property type="component" value="Unassembled WGS sequence"/>
</dbReference>
<evidence type="ECO:0000313" key="3">
    <source>
        <dbReference type="Proteomes" id="UP000184164"/>
    </source>
</evidence>
<keyword evidence="1" id="KW-0812">Transmembrane</keyword>
<evidence type="ECO:0000313" key="2">
    <source>
        <dbReference type="EMBL" id="SHE83778.1"/>
    </source>
</evidence>
<dbReference type="EMBL" id="FQUM01000002">
    <property type="protein sequence ID" value="SHE83778.1"/>
    <property type="molecule type" value="Genomic_DNA"/>
</dbReference>
<keyword evidence="3" id="KW-1185">Reference proteome</keyword>
<organism evidence="2 3">
    <name type="scientific">Mariniphaga anaerophila</name>
    <dbReference type="NCBI Taxonomy" id="1484053"/>
    <lineage>
        <taxon>Bacteria</taxon>
        <taxon>Pseudomonadati</taxon>
        <taxon>Bacteroidota</taxon>
        <taxon>Bacteroidia</taxon>
        <taxon>Marinilabiliales</taxon>
        <taxon>Prolixibacteraceae</taxon>
        <taxon>Mariniphaga</taxon>
    </lineage>
</organism>
<keyword evidence="1" id="KW-0472">Membrane</keyword>
<feature type="transmembrane region" description="Helical" evidence="1">
    <location>
        <begin position="12"/>
        <end position="35"/>
    </location>
</feature>
<accession>A0A1M4WRD2</accession>
<protein>
    <submittedName>
        <fullName evidence="2">Uncharacterized protein</fullName>
    </submittedName>
</protein>